<evidence type="ECO:0000313" key="8">
    <source>
        <dbReference type="EMBL" id="CAG2249879.1"/>
    </source>
</evidence>
<evidence type="ECO:0000259" key="6">
    <source>
        <dbReference type="PROSITE" id="PS50089"/>
    </source>
</evidence>
<dbReference type="Gene3D" id="3.30.40.10">
    <property type="entry name" value="Zinc/RING finger domain, C3HC4 (zinc finger)"/>
    <property type="match status" value="1"/>
</dbReference>
<dbReference type="AlphaFoldDB" id="A0A8S3V4V9"/>
<dbReference type="PROSITE" id="PS50119">
    <property type="entry name" value="ZF_BBOX"/>
    <property type="match status" value="1"/>
</dbReference>
<dbReference type="InterPro" id="IPR010620">
    <property type="entry name" value="SBBP_repeat"/>
</dbReference>
<dbReference type="InterPro" id="IPR001841">
    <property type="entry name" value="Znf_RING"/>
</dbReference>
<evidence type="ECO:0000256" key="1">
    <source>
        <dbReference type="ARBA" id="ARBA00022723"/>
    </source>
</evidence>
<dbReference type="PANTHER" id="PTHR25462:SF296">
    <property type="entry name" value="MEIOTIC P26, ISOFORM F"/>
    <property type="match status" value="1"/>
</dbReference>
<dbReference type="InterPro" id="IPR013083">
    <property type="entry name" value="Znf_RING/FYVE/PHD"/>
</dbReference>
<evidence type="ECO:0000256" key="2">
    <source>
        <dbReference type="ARBA" id="ARBA00022771"/>
    </source>
</evidence>
<evidence type="ECO:0000256" key="3">
    <source>
        <dbReference type="ARBA" id="ARBA00022833"/>
    </source>
</evidence>
<keyword evidence="3" id="KW-0862">Zinc</keyword>
<dbReference type="InterPro" id="IPR047153">
    <property type="entry name" value="TRIM45/56/19-like"/>
</dbReference>
<evidence type="ECO:0000259" key="7">
    <source>
        <dbReference type="PROSITE" id="PS50119"/>
    </source>
</evidence>
<dbReference type="PROSITE" id="PS00518">
    <property type="entry name" value="ZF_RING_1"/>
    <property type="match status" value="1"/>
</dbReference>
<keyword evidence="9" id="KW-1185">Reference proteome</keyword>
<accession>A0A8S3V4V9</accession>
<dbReference type="InterPro" id="IPR017907">
    <property type="entry name" value="Znf_RING_CS"/>
</dbReference>
<dbReference type="PANTHER" id="PTHR25462">
    <property type="entry name" value="BONUS, ISOFORM C-RELATED"/>
    <property type="match status" value="1"/>
</dbReference>
<evidence type="ECO:0000256" key="4">
    <source>
        <dbReference type="PROSITE-ProRule" id="PRU00024"/>
    </source>
</evidence>
<dbReference type="OrthoDB" id="6108580at2759"/>
<dbReference type="SMART" id="SM00184">
    <property type="entry name" value="RING"/>
    <property type="match status" value="1"/>
</dbReference>
<keyword evidence="1" id="KW-0479">Metal-binding</keyword>
<reference evidence="8" key="1">
    <citation type="submission" date="2021-03" db="EMBL/GenBank/DDBJ databases">
        <authorList>
            <person name="Bekaert M."/>
        </authorList>
    </citation>
    <scope>NUCLEOTIDE SEQUENCE</scope>
</reference>
<dbReference type="Gene3D" id="3.30.160.60">
    <property type="entry name" value="Classic Zinc Finger"/>
    <property type="match status" value="1"/>
</dbReference>
<evidence type="ECO:0000256" key="5">
    <source>
        <dbReference type="SAM" id="Coils"/>
    </source>
</evidence>
<dbReference type="SUPFAM" id="SSF101898">
    <property type="entry name" value="NHL repeat"/>
    <property type="match status" value="1"/>
</dbReference>
<protein>
    <submittedName>
        <fullName evidence="8">TRIM2_3</fullName>
    </submittedName>
</protein>
<dbReference type="InterPro" id="IPR018957">
    <property type="entry name" value="Znf_C3HC4_RING-type"/>
</dbReference>
<dbReference type="SUPFAM" id="SSF57850">
    <property type="entry name" value="RING/U-box"/>
    <property type="match status" value="1"/>
</dbReference>
<comment type="caution">
    <text evidence="8">The sequence shown here is derived from an EMBL/GenBank/DDBJ whole genome shotgun (WGS) entry which is preliminary data.</text>
</comment>
<feature type="domain" description="B box-type" evidence="7">
    <location>
        <begin position="275"/>
        <end position="321"/>
    </location>
</feature>
<dbReference type="GO" id="GO:0008270">
    <property type="term" value="F:zinc ion binding"/>
    <property type="evidence" value="ECO:0007669"/>
    <property type="project" value="UniProtKB-KW"/>
</dbReference>
<organism evidence="8 9">
    <name type="scientific">Mytilus edulis</name>
    <name type="common">Blue mussel</name>
    <dbReference type="NCBI Taxonomy" id="6550"/>
    <lineage>
        <taxon>Eukaryota</taxon>
        <taxon>Metazoa</taxon>
        <taxon>Spiralia</taxon>
        <taxon>Lophotrochozoa</taxon>
        <taxon>Mollusca</taxon>
        <taxon>Bivalvia</taxon>
        <taxon>Autobranchia</taxon>
        <taxon>Pteriomorphia</taxon>
        <taxon>Mytilida</taxon>
        <taxon>Mytiloidea</taxon>
        <taxon>Mytilidae</taxon>
        <taxon>Mytilinae</taxon>
        <taxon>Mytilus</taxon>
    </lineage>
</organism>
<proteinExistence type="predicted"/>
<dbReference type="PROSITE" id="PS50089">
    <property type="entry name" value="ZF_RING_2"/>
    <property type="match status" value="1"/>
</dbReference>
<dbReference type="InterPro" id="IPR000315">
    <property type="entry name" value="Znf_B-box"/>
</dbReference>
<dbReference type="EMBL" id="CAJPWZ010003016">
    <property type="protein sequence ID" value="CAG2249879.1"/>
    <property type="molecule type" value="Genomic_DNA"/>
</dbReference>
<dbReference type="Pfam" id="PF00097">
    <property type="entry name" value="zf-C3HC4"/>
    <property type="match status" value="1"/>
</dbReference>
<dbReference type="SMART" id="SM00336">
    <property type="entry name" value="BBOX"/>
    <property type="match status" value="2"/>
</dbReference>
<dbReference type="Pfam" id="PF06739">
    <property type="entry name" value="SBBP"/>
    <property type="match status" value="1"/>
</dbReference>
<evidence type="ECO:0000313" key="9">
    <source>
        <dbReference type="Proteomes" id="UP000683360"/>
    </source>
</evidence>
<gene>
    <name evidence="8" type="ORF">MEDL_61629</name>
</gene>
<dbReference type="InterPro" id="IPR011042">
    <property type="entry name" value="6-blade_b-propeller_TolB-like"/>
</dbReference>
<dbReference type="Gene3D" id="2.120.10.30">
    <property type="entry name" value="TolB, C-terminal domain"/>
    <property type="match status" value="1"/>
</dbReference>
<keyword evidence="5" id="KW-0175">Coiled coil</keyword>
<keyword evidence="2 4" id="KW-0863">Zinc-finger</keyword>
<dbReference type="Proteomes" id="UP000683360">
    <property type="component" value="Unassembled WGS sequence"/>
</dbReference>
<feature type="domain" description="RING-type" evidence="6">
    <location>
        <begin position="200"/>
        <end position="243"/>
    </location>
</feature>
<name>A0A8S3V4V9_MYTED</name>
<feature type="coiled-coil region" evidence="5">
    <location>
        <begin position="389"/>
        <end position="463"/>
    </location>
</feature>
<sequence length="528" mass="60780">MSIHGDLFFTDYESEKMLNIAADGTLKYKIRTNFKAFDLTFVNENTVAITSGETTLHTCIALIDLETRSQIKFIEILGRPFGITYDEDSLFVCVEKFGIYKLDTVDYDIRCVIRNYLPCVFCCNREGSPLWTFRDDLILKYPRGITVDNDGNVYVVGEKSSNVVIISTDETKGKSYRTNHMDSTDSNVDIEDLQRRFLKCPICFNLFNNNDRHPRVLPCLHSYCYVCLQQLIQESQYKCPLCKSDFYVNNINVDLFPKDNTRRDLLDFVRAGGDTSVIQCEECRNDSAISRCKDCHKFICRTCCTAHETMQTFHGHSVFGLDDFQLSMDQVPKFRHSLMCEKHPKYELNFFCDGPECQKPICLTCCLCFHTNRPENNQNHITREIEAVYHEKVEKMQNKKVKINKTEQELVVLSKNTNKQINKLAINIENISQEIEAIFGVAAEMLQRRKDALIATAEKLKTDKETLLMKQETEVKSSISTIRDACSFIDQTIASENQPAFILLSETISDRLATYKIHTMTNNHVTVT</sequence>
<dbReference type="SUPFAM" id="SSF57845">
    <property type="entry name" value="B-box zinc-binding domain"/>
    <property type="match status" value="1"/>
</dbReference>